<dbReference type="KEGG" id="gah:GAH_01512"/>
<dbReference type="Gene3D" id="2.40.50.140">
    <property type="entry name" value="Nucleic acid-binding proteins"/>
    <property type="match status" value="1"/>
</dbReference>
<dbReference type="GO" id="GO:0003910">
    <property type="term" value="F:DNA ligase (ATP) activity"/>
    <property type="evidence" value="ECO:0007669"/>
    <property type="project" value="UniProtKB-EC"/>
</dbReference>
<proteinExistence type="inferred from homology"/>
<evidence type="ECO:0000256" key="1">
    <source>
        <dbReference type="ARBA" id="ARBA00007572"/>
    </source>
</evidence>
<dbReference type="SUPFAM" id="SSF50249">
    <property type="entry name" value="Nucleic acid-binding proteins"/>
    <property type="match status" value="1"/>
</dbReference>
<dbReference type="InterPro" id="IPR012340">
    <property type="entry name" value="NA-bd_OB-fold"/>
</dbReference>
<sequence length="327" mass="38048">MSWFDEKIRPMLAKRAEPFDSPDFIYELKLDGTRCIAFVDVERRRVRMQNRRLFEIAYRYPEIDLLSAFDDSVVVDGEIVVLKNGVPDFSLLQKREHVDSESRVRILSKLYPAVYFVFDVLYSSGRWTMKRPLSERKEILGEVLSETEHVLKVESFREKGVELFSKAVSMGFEGLVAKRIDSPYRPGVRSDEWLKIKKRRTMDCVITGYLEGEGQREGLFGSLVLAVYDGETLIHVGQVGTGFSSDFLREFTGKLREIEIQTPHFSESFARPVHWVKPVYVCEVEYLELTKDCKLRAPVFRRLRYDKSPEDCTAEQIEECIKNRVVD</sequence>
<dbReference type="STRING" id="113653.GAH_01512"/>
<dbReference type="PATRIC" id="fig|113653.22.peg.1495"/>
<dbReference type="CDD" id="cd07971">
    <property type="entry name" value="OBF_DNA_ligase_LigD"/>
    <property type="match status" value="1"/>
</dbReference>
<dbReference type="EC" id="6.5.1.1" evidence="4"/>
<dbReference type="InParanoid" id="A0A0F7IE38"/>
<dbReference type="InterPro" id="IPR050191">
    <property type="entry name" value="ATP-dep_DNA_ligase"/>
</dbReference>
<reference evidence="4 5" key="1">
    <citation type="submission" date="2015-04" db="EMBL/GenBank/DDBJ databases">
        <title>The complete genome sequence of the hyperthermophilic, obligate iron-reducing archaeon Geoglobus ahangari strain 234T.</title>
        <authorList>
            <person name="Manzella M.P."/>
            <person name="Holmes D.E."/>
            <person name="Rocheleau J.M."/>
            <person name="Chung A."/>
            <person name="Reguera G."/>
            <person name="Kashefi K."/>
        </authorList>
    </citation>
    <scope>NUCLEOTIDE SEQUENCE [LARGE SCALE GENOMIC DNA]</scope>
    <source>
        <strain evidence="4 5">234</strain>
    </source>
</reference>
<dbReference type="PROSITE" id="PS50160">
    <property type="entry name" value="DNA_LIGASE_A3"/>
    <property type="match status" value="1"/>
</dbReference>
<dbReference type="GO" id="GO:0006310">
    <property type="term" value="P:DNA recombination"/>
    <property type="evidence" value="ECO:0007669"/>
    <property type="project" value="InterPro"/>
</dbReference>
<protein>
    <submittedName>
        <fullName evidence="4">DNA ligase D, ligase domain</fullName>
        <ecNumber evidence="4">6.5.1.1</ecNumber>
    </submittedName>
</protein>
<dbReference type="NCBIfam" id="TIGR02779">
    <property type="entry name" value="NHEJ_ligase_lig"/>
    <property type="match status" value="1"/>
</dbReference>
<dbReference type="InterPro" id="IPR014146">
    <property type="entry name" value="LigD_ligase_dom"/>
</dbReference>
<comment type="similarity">
    <text evidence="1">Belongs to the ATP-dependent DNA ligase family.</text>
</comment>
<dbReference type="EMBL" id="CP011267">
    <property type="protein sequence ID" value="AKG91197.1"/>
    <property type="molecule type" value="Genomic_DNA"/>
</dbReference>
<dbReference type="SUPFAM" id="SSF56091">
    <property type="entry name" value="DNA ligase/mRNA capping enzyme, catalytic domain"/>
    <property type="match status" value="1"/>
</dbReference>
<name>A0A0F7IE38_9EURY</name>
<accession>A0A0F7IE38</accession>
<keyword evidence="5" id="KW-1185">Reference proteome</keyword>
<organism evidence="4 5">
    <name type="scientific">Geoglobus ahangari</name>
    <dbReference type="NCBI Taxonomy" id="113653"/>
    <lineage>
        <taxon>Archaea</taxon>
        <taxon>Methanobacteriati</taxon>
        <taxon>Methanobacteriota</taxon>
        <taxon>Archaeoglobi</taxon>
        <taxon>Archaeoglobales</taxon>
        <taxon>Archaeoglobaceae</taxon>
        <taxon>Geoglobus</taxon>
    </lineage>
</organism>
<dbReference type="PANTHER" id="PTHR45674:SF4">
    <property type="entry name" value="DNA LIGASE 1"/>
    <property type="match status" value="1"/>
</dbReference>
<dbReference type="InterPro" id="IPR012310">
    <property type="entry name" value="DNA_ligase_ATP-dep_cent"/>
</dbReference>
<dbReference type="GO" id="GO:0005524">
    <property type="term" value="F:ATP binding"/>
    <property type="evidence" value="ECO:0007669"/>
    <property type="project" value="InterPro"/>
</dbReference>
<evidence type="ECO:0000259" key="3">
    <source>
        <dbReference type="PROSITE" id="PS50160"/>
    </source>
</evidence>
<feature type="domain" description="ATP-dependent DNA ligase family profile" evidence="3">
    <location>
        <begin position="115"/>
        <end position="229"/>
    </location>
</feature>
<dbReference type="InterPro" id="IPR012309">
    <property type="entry name" value="DNA_ligase_ATP-dep_C"/>
</dbReference>
<dbReference type="RefSeq" id="WP_048095862.1">
    <property type="nucleotide sequence ID" value="NZ_CP011267.1"/>
</dbReference>
<evidence type="ECO:0000313" key="5">
    <source>
        <dbReference type="Proteomes" id="UP000034723"/>
    </source>
</evidence>
<dbReference type="Proteomes" id="UP000034723">
    <property type="component" value="Chromosome"/>
</dbReference>
<dbReference type="HOGENOM" id="CLU_008325_4_0_2"/>
<gene>
    <name evidence="4" type="ORF">GAH_01512</name>
</gene>
<dbReference type="PANTHER" id="PTHR45674">
    <property type="entry name" value="DNA LIGASE 1/3 FAMILY MEMBER"/>
    <property type="match status" value="1"/>
</dbReference>
<dbReference type="Pfam" id="PF04679">
    <property type="entry name" value="DNA_ligase_A_C"/>
    <property type="match status" value="1"/>
</dbReference>
<dbReference type="GeneID" id="24804082"/>
<dbReference type="Pfam" id="PF01068">
    <property type="entry name" value="DNA_ligase_A_M"/>
    <property type="match status" value="1"/>
</dbReference>
<dbReference type="Gene3D" id="3.30.1490.70">
    <property type="match status" value="1"/>
</dbReference>
<evidence type="ECO:0000313" key="4">
    <source>
        <dbReference type="EMBL" id="AKG91197.1"/>
    </source>
</evidence>
<dbReference type="CDD" id="cd07906">
    <property type="entry name" value="Adenylation_DNA_ligase_LigD_LigC"/>
    <property type="match status" value="1"/>
</dbReference>
<keyword evidence="2 4" id="KW-0436">Ligase</keyword>
<dbReference type="GO" id="GO:0006281">
    <property type="term" value="P:DNA repair"/>
    <property type="evidence" value="ECO:0007669"/>
    <property type="project" value="InterPro"/>
</dbReference>
<dbReference type="Gene3D" id="3.30.470.30">
    <property type="entry name" value="DNA ligase/mRNA capping enzyme"/>
    <property type="match status" value="1"/>
</dbReference>
<dbReference type="AlphaFoldDB" id="A0A0F7IE38"/>
<evidence type="ECO:0000256" key="2">
    <source>
        <dbReference type="ARBA" id="ARBA00022598"/>
    </source>
</evidence>
<dbReference type="OrthoDB" id="31274at2157"/>